<feature type="compositionally biased region" description="Low complexity" evidence="1">
    <location>
        <begin position="82"/>
        <end position="91"/>
    </location>
</feature>
<dbReference type="Proteomes" id="UP000230002">
    <property type="component" value="Unassembled WGS sequence"/>
</dbReference>
<dbReference type="EMBL" id="AYKW01000004">
    <property type="protein sequence ID" value="PIL34833.1"/>
    <property type="molecule type" value="Genomic_DNA"/>
</dbReference>
<feature type="region of interest" description="Disordered" evidence="1">
    <location>
        <begin position="69"/>
        <end position="97"/>
    </location>
</feature>
<protein>
    <submittedName>
        <fullName evidence="2">Uncharacterized protein</fullName>
    </submittedName>
</protein>
<organism evidence="2 3">
    <name type="scientific">Ganoderma sinense ZZ0214-1</name>
    <dbReference type="NCBI Taxonomy" id="1077348"/>
    <lineage>
        <taxon>Eukaryota</taxon>
        <taxon>Fungi</taxon>
        <taxon>Dikarya</taxon>
        <taxon>Basidiomycota</taxon>
        <taxon>Agaricomycotina</taxon>
        <taxon>Agaricomycetes</taxon>
        <taxon>Polyporales</taxon>
        <taxon>Polyporaceae</taxon>
        <taxon>Ganoderma</taxon>
    </lineage>
</organism>
<keyword evidence="3" id="KW-1185">Reference proteome</keyword>
<feature type="compositionally biased region" description="Basic residues" evidence="1">
    <location>
        <begin position="181"/>
        <end position="196"/>
    </location>
</feature>
<dbReference type="AlphaFoldDB" id="A0A2G8SM75"/>
<name>A0A2G8SM75_9APHY</name>
<evidence type="ECO:0000313" key="3">
    <source>
        <dbReference type="Proteomes" id="UP000230002"/>
    </source>
</evidence>
<proteinExistence type="predicted"/>
<accession>A0A2G8SM75</accession>
<feature type="region of interest" description="Disordered" evidence="1">
    <location>
        <begin position="156"/>
        <end position="212"/>
    </location>
</feature>
<evidence type="ECO:0000313" key="2">
    <source>
        <dbReference type="EMBL" id="PIL34833.1"/>
    </source>
</evidence>
<dbReference type="OrthoDB" id="2984821at2759"/>
<evidence type="ECO:0000256" key="1">
    <source>
        <dbReference type="SAM" id="MobiDB-lite"/>
    </source>
</evidence>
<gene>
    <name evidence="2" type="ORF">GSI_02620</name>
</gene>
<sequence length="212" mass="22997">MHSNSNIDCAIAFVIERGQQLSVPNVFSAYLQTLISPTSYSYDGDRFETDDAIARAALVTFERAMDKYPMPAPPAKTKTKTSKSTSRASAPADAAKTGVGVAPLAGRSRAKKYSAEVAELRWEYQQAVLRATADGEYQGCSCMSCASLSSMRDRLPVSASEGEGEGEEGEEGDQMVEPVRVRRRRKAKKQARKKARAMPFDPYAPSTSAVAL</sequence>
<feature type="compositionally biased region" description="Acidic residues" evidence="1">
    <location>
        <begin position="162"/>
        <end position="174"/>
    </location>
</feature>
<reference evidence="2 3" key="1">
    <citation type="journal article" date="2015" name="Sci. Rep.">
        <title>Chromosome-level genome map provides insights into diverse defense mechanisms in the medicinal fungus Ganoderma sinense.</title>
        <authorList>
            <person name="Zhu Y."/>
            <person name="Xu J."/>
            <person name="Sun C."/>
            <person name="Zhou S."/>
            <person name="Xu H."/>
            <person name="Nelson D.R."/>
            <person name="Qian J."/>
            <person name="Song J."/>
            <person name="Luo H."/>
            <person name="Xiang L."/>
            <person name="Li Y."/>
            <person name="Xu Z."/>
            <person name="Ji A."/>
            <person name="Wang L."/>
            <person name="Lu S."/>
            <person name="Hayward A."/>
            <person name="Sun W."/>
            <person name="Li X."/>
            <person name="Schwartz D.C."/>
            <person name="Wang Y."/>
            <person name="Chen S."/>
        </authorList>
    </citation>
    <scope>NUCLEOTIDE SEQUENCE [LARGE SCALE GENOMIC DNA]</scope>
    <source>
        <strain evidence="2 3">ZZ0214-1</strain>
    </source>
</reference>
<comment type="caution">
    <text evidence="2">The sequence shown here is derived from an EMBL/GenBank/DDBJ whole genome shotgun (WGS) entry which is preliminary data.</text>
</comment>